<feature type="domain" description="Rhodanese" evidence="2">
    <location>
        <begin position="18"/>
        <end position="135"/>
    </location>
</feature>
<dbReference type="InterPro" id="IPR058840">
    <property type="entry name" value="AAA_SelU"/>
</dbReference>
<dbReference type="SMART" id="SM00450">
    <property type="entry name" value="RHOD"/>
    <property type="match status" value="1"/>
</dbReference>
<keyword evidence="4" id="KW-1185">Reference proteome</keyword>
<dbReference type="Gene3D" id="3.40.250.10">
    <property type="entry name" value="Rhodanese-like domain"/>
    <property type="match status" value="1"/>
</dbReference>
<dbReference type="Proteomes" id="UP000011021">
    <property type="component" value="Unassembled WGS sequence"/>
</dbReference>
<evidence type="ECO:0000313" key="3">
    <source>
        <dbReference type="EMBL" id="EFV94805.1"/>
    </source>
</evidence>
<dbReference type="NCBIfam" id="NF008752">
    <property type="entry name" value="PRK11784.1-4"/>
    <property type="match status" value="1"/>
</dbReference>
<dbReference type="HOGENOM" id="CLU_043456_0_0_4"/>
<dbReference type="GO" id="GO:0043828">
    <property type="term" value="F:tRNA 2-selenouridine synthase activity"/>
    <property type="evidence" value="ECO:0007669"/>
    <property type="project" value="InterPro"/>
</dbReference>
<dbReference type="Pfam" id="PF26341">
    <property type="entry name" value="AAA_SelU"/>
    <property type="match status" value="1"/>
</dbReference>
<dbReference type="AlphaFoldDB" id="E7RXY1"/>
<sequence>MANHRGPVGVEAIGDFDTLVDARSPSEYALDHLPGAVNHPVLNDEERALVGTIYKQKSAFEARRIGGGLVAANLGRHWAEAFADKPESWRPLVYCWRGGLRSGSMVTWMRMTGWDAQQLKGGYKAFRRHVVESLPPLIHGLRLVVLCGQTGTAKTRILQAMAAQGAQVLDLEGMARHKGSMLGAWPGQPQPPQKQFETQLYTALKRLDPSRPVYTESESARIGSISLPLDMVAHLRASTDLVEIDASPESRLDFLLRDYAYLGDDPAAFADLLGRFKQLQGNETITRWQAWAQEGNLPELFAELMSRHYDPQYSRSLGRNFSHWDKRHTVQADDLSDAGIARLAETVRGLFEG</sequence>
<dbReference type="EMBL" id="AEQP01000010">
    <property type="protein sequence ID" value="EFV94805.1"/>
    <property type="molecule type" value="Genomic_DNA"/>
</dbReference>
<dbReference type="InterPro" id="IPR001763">
    <property type="entry name" value="Rhodanese-like_dom"/>
</dbReference>
<accession>E7RXY1</accession>
<reference evidence="3 4" key="1">
    <citation type="submission" date="2010-12" db="EMBL/GenBank/DDBJ databases">
        <authorList>
            <person name="Muzny D."/>
            <person name="Qin X."/>
            <person name="Deng J."/>
            <person name="Jiang H."/>
            <person name="Liu Y."/>
            <person name="Qu J."/>
            <person name="Song X.-Z."/>
            <person name="Zhang L."/>
            <person name="Thornton R."/>
            <person name="Coyle M."/>
            <person name="Francisco L."/>
            <person name="Jackson L."/>
            <person name="Javaid M."/>
            <person name="Korchina V."/>
            <person name="Kovar C."/>
            <person name="Mata R."/>
            <person name="Mathew T."/>
            <person name="Ngo R."/>
            <person name="Nguyen L."/>
            <person name="Nguyen N."/>
            <person name="Okwuonu G."/>
            <person name="Ongeri F."/>
            <person name="Pham C."/>
            <person name="Simmons D."/>
            <person name="Wilczek-Boney K."/>
            <person name="Hale W."/>
            <person name="Jakkamsetti A."/>
            <person name="Pham P."/>
            <person name="Ruth R."/>
            <person name="San Lucas F."/>
            <person name="Warren J."/>
            <person name="Zhang J."/>
            <person name="Zhao Z."/>
            <person name="Zhou C."/>
            <person name="Zhu D."/>
            <person name="Lee S."/>
            <person name="Bess C."/>
            <person name="Blankenburg K."/>
            <person name="Forbes L."/>
            <person name="Fu Q."/>
            <person name="Gubbala S."/>
            <person name="Hirani K."/>
            <person name="Jayaseelan J.C."/>
            <person name="Lara F."/>
            <person name="Munidasa M."/>
            <person name="Palculict T."/>
            <person name="Patil S."/>
            <person name="Pu L.-L."/>
            <person name="Saada N."/>
            <person name="Tang L."/>
            <person name="Weissenberger G."/>
            <person name="Zhu Y."/>
            <person name="Hemphill L."/>
            <person name="Shang Y."/>
            <person name="Youmans B."/>
            <person name="Ayvaz T."/>
            <person name="Ross M."/>
            <person name="Santibanez J."/>
            <person name="Aqrawi P."/>
            <person name="Gross S."/>
            <person name="Joshi V."/>
            <person name="Fowler G."/>
            <person name="Nazareth L."/>
            <person name="Reid J."/>
            <person name="Worley K."/>
            <person name="Petrosino J."/>
            <person name="Highlander S."/>
            <person name="Gibbs R."/>
        </authorList>
    </citation>
    <scope>NUCLEOTIDE SEQUENCE [LARGE SCALE GENOMIC DNA]</scope>
    <source>
        <strain evidence="3 4">ATCC 51599</strain>
    </source>
</reference>
<dbReference type="PANTHER" id="PTHR30401">
    <property type="entry name" value="TRNA 2-SELENOURIDINE SYNTHASE"/>
    <property type="match status" value="1"/>
</dbReference>
<dbReference type="InterPro" id="IPR017582">
    <property type="entry name" value="SelU"/>
</dbReference>
<dbReference type="NCBIfam" id="TIGR03167">
    <property type="entry name" value="tRNA_sel_U_synt"/>
    <property type="match status" value="1"/>
</dbReference>
<evidence type="ECO:0000313" key="4">
    <source>
        <dbReference type="Proteomes" id="UP000011021"/>
    </source>
</evidence>
<dbReference type="InterPro" id="IPR036873">
    <property type="entry name" value="Rhodanese-like_dom_sf"/>
</dbReference>
<keyword evidence="1" id="KW-0711">Selenium</keyword>
<keyword evidence="3" id="KW-0808">Transferase</keyword>
<evidence type="ECO:0000259" key="2">
    <source>
        <dbReference type="PROSITE" id="PS50206"/>
    </source>
</evidence>
<dbReference type="SUPFAM" id="SSF52821">
    <property type="entry name" value="Rhodanese/Cell cycle control phosphatase"/>
    <property type="match status" value="1"/>
</dbReference>
<dbReference type="STRING" id="887898.HMPREF0551_1552"/>
<evidence type="ECO:0000256" key="1">
    <source>
        <dbReference type="ARBA" id="ARBA00023266"/>
    </source>
</evidence>
<dbReference type="GO" id="GO:0002098">
    <property type="term" value="P:tRNA wobble uridine modification"/>
    <property type="evidence" value="ECO:0007669"/>
    <property type="project" value="InterPro"/>
</dbReference>
<gene>
    <name evidence="3" type="primary">selU</name>
    <name evidence="3" type="ORF">HMPREF0551_1552</name>
</gene>
<proteinExistence type="predicted"/>
<dbReference type="EC" id="2.9.1.-" evidence="3"/>
<protein>
    <submittedName>
        <fullName evidence="3">tRNA 2-selenouridine synthase</fullName>
        <ecNumber evidence="3">2.9.1.-</ecNumber>
    </submittedName>
</protein>
<dbReference type="PROSITE" id="PS50206">
    <property type="entry name" value="RHODANESE_3"/>
    <property type="match status" value="1"/>
</dbReference>
<dbReference type="PANTHER" id="PTHR30401:SF0">
    <property type="entry name" value="TRNA 2-SELENOURIDINE SYNTHASE"/>
    <property type="match status" value="1"/>
</dbReference>
<dbReference type="Pfam" id="PF00581">
    <property type="entry name" value="Rhodanese"/>
    <property type="match status" value="1"/>
</dbReference>
<organism evidence="3 4">
    <name type="scientific">Lautropia mirabilis ATCC 51599</name>
    <dbReference type="NCBI Taxonomy" id="887898"/>
    <lineage>
        <taxon>Bacteria</taxon>
        <taxon>Pseudomonadati</taxon>
        <taxon>Pseudomonadota</taxon>
        <taxon>Betaproteobacteria</taxon>
        <taxon>Burkholderiales</taxon>
        <taxon>Burkholderiaceae</taxon>
        <taxon>Lautropia</taxon>
    </lineage>
</organism>
<dbReference type="NCBIfam" id="NF008750">
    <property type="entry name" value="PRK11784.1-2"/>
    <property type="match status" value="1"/>
</dbReference>
<dbReference type="RefSeq" id="WP_005673849.1">
    <property type="nucleotide sequence ID" value="NZ_CP146288.1"/>
</dbReference>
<name>E7RXY1_9BURK</name>
<dbReference type="eggNOG" id="COG2603">
    <property type="taxonomic scope" value="Bacteria"/>
</dbReference>
<comment type="caution">
    <text evidence="3">The sequence shown here is derived from an EMBL/GenBank/DDBJ whole genome shotgun (WGS) entry which is preliminary data.</text>
</comment>